<sequence>MNVEIITKVMGMGERDANTDVVYTTTAIALGFNASYTFVRLIFICASSQGQLKSSSPLDFCMTIHKSFISDRKRDVFKNILLMYGPSDHVLVRKDVEFNRSHGGGS</sequence>
<dbReference type="AlphaFoldDB" id="A0A699QHX1"/>
<dbReference type="EMBL" id="BKCJ011009369">
    <property type="protein sequence ID" value="GFC66056.1"/>
    <property type="molecule type" value="Genomic_DNA"/>
</dbReference>
<feature type="non-terminal residue" evidence="1">
    <location>
        <position position="106"/>
    </location>
</feature>
<proteinExistence type="predicted"/>
<organism evidence="1">
    <name type="scientific">Tanacetum cinerariifolium</name>
    <name type="common">Dalmatian daisy</name>
    <name type="synonym">Chrysanthemum cinerariifolium</name>
    <dbReference type="NCBI Taxonomy" id="118510"/>
    <lineage>
        <taxon>Eukaryota</taxon>
        <taxon>Viridiplantae</taxon>
        <taxon>Streptophyta</taxon>
        <taxon>Embryophyta</taxon>
        <taxon>Tracheophyta</taxon>
        <taxon>Spermatophyta</taxon>
        <taxon>Magnoliopsida</taxon>
        <taxon>eudicotyledons</taxon>
        <taxon>Gunneridae</taxon>
        <taxon>Pentapetalae</taxon>
        <taxon>asterids</taxon>
        <taxon>campanulids</taxon>
        <taxon>Asterales</taxon>
        <taxon>Asteraceae</taxon>
        <taxon>Asteroideae</taxon>
        <taxon>Anthemideae</taxon>
        <taxon>Anthemidinae</taxon>
        <taxon>Tanacetum</taxon>
    </lineage>
</organism>
<name>A0A699QHX1_TANCI</name>
<accession>A0A699QHX1</accession>
<comment type="caution">
    <text evidence="1">The sequence shown here is derived from an EMBL/GenBank/DDBJ whole genome shotgun (WGS) entry which is preliminary data.</text>
</comment>
<evidence type="ECO:0000313" key="1">
    <source>
        <dbReference type="EMBL" id="GFC66056.1"/>
    </source>
</evidence>
<reference evidence="1" key="1">
    <citation type="journal article" date="2019" name="Sci. Rep.">
        <title>Draft genome of Tanacetum cinerariifolium, the natural source of mosquito coil.</title>
        <authorList>
            <person name="Yamashiro T."/>
            <person name="Shiraishi A."/>
            <person name="Satake H."/>
            <person name="Nakayama K."/>
        </authorList>
    </citation>
    <scope>NUCLEOTIDE SEQUENCE</scope>
</reference>
<gene>
    <name evidence="1" type="ORF">Tci_838026</name>
</gene>
<protein>
    <submittedName>
        <fullName evidence="1">Uncharacterized protein</fullName>
    </submittedName>
</protein>